<keyword evidence="3" id="KW-0862">Zinc</keyword>
<dbReference type="GO" id="GO:0008270">
    <property type="term" value="F:zinc ion binding"/>
    <property type="evidence" value="ECO:0007669"/>
    <property type="project" value="InterPro"/>
</dbReference>
<sequence length="334" mass="36441">MQARGSGAAIDDQTFSEVLGTVPVPKGHEVLIKVSAASINPVDTKMRMRTPSTEHITPGLDTCGIIAELGDEVRSFNKGDRVYFMGQPKYSGSFAQYQLADARTIALAPDLCSDAEAATLPVAAFTAYDAIFTRLGYIASANANTECTILIIGGAGGVGSMAIQLAKWAGLTVIATASRDETAEWCKDLGADHVINHHHDMTEQIRNIDMHWMHSIFCTTHLSKHWATMAALIRPQGSVVLIDDPEEPLDIRMFKTKSVNLCWEYALVRTMYDTSDVHMQGFILAKIAQLVDTLQVRSPLTETYYGLTVKNVQKAHVLQESGKMVGKQAIVIGE</sequence>
<keyword evidence="3" id="KW-0479">Metal-binding</keyword>
<dbReference type="InterPro" id="IPR014182">
    <property type="entry name" value="ADH_Zn_typ-1"/>
</dbReference>
<dbReference type="Gene3D" id="3.40.50.720">
    <property type="entry name" value="NAD(P)-binding Rossmann-like Domain"/>
    <property type="match status" value="1"/>
</dbReference>
<dbReference type="STRING" id="1560234.SP90_00310"/>
<accession>A0A1B7XQ97</accession>
<evidence type="ECO:0000256" key="1">
    <source>
        <dbReference type="ARBA" id="ARBA00010371"/>
    </source>
</evidence>
<dbReference type="NCBIfam" id="TIGR02817">
    <property type="entry name" value="adh_fam_1"/>
    <property type="match status" value="1"/>
</dbReference>
<dbReference type="Proteomes" id="UP000091979">
    <property type="component" value="Unassembled WGS sequence"/>
</dbReference>
<dbReference type="PANTHER" id="PTHR44154:SF1">
    <property type="entry name" value="QUINONE OXIDOREDUCTASE"/>
    <property type="match status" value="1"/>
</dbReference>
<dbReference type="InterPro" id="IPR013149">
    <property type="entry name" value="ADH-like_C"/>
</dbReference>
<dbReference type="SMART" id="SM00829">
    <property type="entry name" value="PKS_ER"/>
    <property type="match status" value="1"/>
</dbReference>
<dbReference type="InterPro" id="IPR011032">
    <property type="entry name" value="GroES-like_sf"/>
</dbReference>
<dbReference type="SUPFAM" id="SSF51735">
    <property type="entry name" value="NAD(P)-binding Rossmann-fold domains"/>
    <property type="match status" value="1"/>
</dbReference>
<dbReference type="GO" id="GO:0016491">
    <property type="term" value="F:oxidoreductase activity"/>
    <property type="evidence" value="ECO:0007669"/>
    <property type="project" value="UniProtKB-KW"/>
</dbReference>
<dbReference type="PATRIC" id="fig|1560234.3.peg.63"/>
<proteinExistence type="inferred from homology"/>
<dbReference type="SUPFAM" id="SSF50129">
    <property type="entry name" value="GroES-like"/>
    <property type="match status" value="1"/>
</dbReference>
<dbReference type="Gene3D" id="3.90.180.10">
    <property type="entry name" value="Medium-chain alcohol dehydrogenases, catalytic domain"/>
    <property type="match status" value="1"/>
</dbReference>
<keyword evidence="3" id="KW-0560">Oxidoreductase</keyword>
<name>A0A1B7XQ97_9BACT</name>
<dbReference type="AlphaFoldDB" id="A0A1B7XQ97"/>
<organism evidence="5 6">
    <name type="scientific">Halodesulfovibrio spirochaetisodalis</name>
    <dbReference type="NCBI Taxonomy" id="1560234"/>
    <lineage>
        <taxon>Bacteria</taxon>
        <taxon>Pseudomonadati</taxon>
        <taxon>Thermodesulfobacteriota</taxon>
        <taxon>Desulfovibrionia</taxon>
        <taxon>Desulfovibrionales</taxon>
        <taxon>Desulfovibrionaceae</taxon>
        <taxon>Halodesulfovibrio</taxon>
    </lineage>
</organism>
<reference evidence="5 6" key="1">
    <citation type="submission" date="2015-01" db="EMBL/GenBank/DDBJ databases">
        <title>Desulfovibrio sp. JC271 draft genome sequence.</title>
        <authorList>
            <person name="Shivani Y."/>
            <person name="Subhash Y."/>
            <person name="Sasikala C."/>
            <person name="Ramana C.V."/>
        </authorList>
    </citation>
    <scope>NUCLEOTIDE SEQUENCE [LARGE SCALE GENOMIC DNA]</scope>
    <source>
        <strain evidence="5 6">JC271</strain>
    </source>
</reference>
<dbReference type="InterPro" id="IPR051603">
    <property type="entry name" value="Zinc-ADH_QOR/CCCR"/>
</dbReference>
<dbReference type="EMBL" id="JXMS01000001">
    <property type="protein sequence ID" value="OBQ57691.1"/>
    <property type="molecule type" value="Genomic_DNA"/>
</dbReference>
<comment type="similarity">
    <text evidence="1 3">Belongs to the zinc-containing alcohol dehydrogenase family. Quinone oxidoreductase subfamily.</text>
</comment>
<keyword evidence="6" id="KW-1185">Reference proteome</keyword>
<dbReference type="Pfam" id="PF08240">
    <property type="entry name" value="ADH_N"/>
    <property type="match status" value="1"/>
</dbReference>
<dbReference type="Pfam" id="PF00107">
    <property type="entry name" value="ADH_zinc_N"/>
    <property type="match status" value="1"/>
</dbReference>
<dbReference type="InterPro" id="IPR036291">
    <property type="entry name" value="NAD(P)-bd_dom_sf"/>
</dbReference>
<feature type="domain" description="Enoyl reductase (ER)" evidence="4">
    <location>
        <begin position="8"/>
        <end position="330"/>
    </location>
</feature>
<keyword evidence="2" id="KW-0521">NADP</keyword>
<dbReference type="PANTHER" id="PTHR44154">
    <property type="entry name" value="QUINONE OXIDOREDUCTASE"/>
    <property type="match status" value="1"/>
</dbReference>
<dbReference type="InterPro" id="IPR020843">
    <property type="entry name" value="ER"/>
</dbReference>
<comment type="caution">
    <text evidence="5">The sequence shown here is derived from an EMBL/GenBank/DDBJ whole genome shotgun (WGS) entry which is preliminary data.</text>
</comment>
<dbReference type="InterPro" id="IPR013154">
    <property type="entry name" value="ADH-like_N"/>
</dbReference>
<protein>
    <recommendedName>
        <fullName evidence="3">Zinc-type alcohol dehydrogenase-like protein</fullName>
    </recommendedName>
</protein>
<evidence type="ECO:0000256" key="3">
    <source>
        <dbReference type="RuleBase" id="RU364000"/>
    </source>
</evidence>
<dbReference type="CDD" id="cd08252">
    <property type="entry name" value="AL_MDR"/>
    <property type="match status" value="1"/>
</dbReference>
<evidence type="ECO:0000313" key="6">
    <source>
        <dbReference type="Proteomes" id="UP000091979"/>
    </source>
</evidence>
<evidence type="ECO:0000259" key="4">
    <source>
        <dbReference type="SMART" id="SM00829"/>
    </source>
</evidence>
<evidence type="ECO:0000256" key="2">
    <source>
        <dbReference type="ARBA" id="ARBA00022857"/>
    </source>
</evidence>
<evidence type="ECO:0000313" key="5">
    <source>
        <dbReference type="EMBL" id="OBQ57691.1"/>
    </source>
</evidence>
<gene>
    <name evidence="5" type="ORF">SP90_00310</name>
</gene>